<evidence type="ECO:0000313" key="3">
    <source>
        <dbReference type="EMBL" id="EZP26977.1"/>
    </source>
</evidence>
<name>A0A031FRP3_9MICO</name>
<feature type="region of interest" description="Disordered" evidence="1">
    <location>
        <begin position="1"/>
        <end position="26"/>
    </location>
</feature>
<evidence type="ECO:0000256" key="1">
    <source>
        <dbReference type="SAM" id="MobiDB-lite"/>
    </source>
</evidence>
<dbReference type="Proteomes" id="UP000024001">
    <property type="component" value="Unassembled WGS sequence"/>
</dbReference>
<dbReference type="eggNOG" id="ENOG5033C4E">
    <property type="taxonomic scope" value="Bacteria"/>
</dbReference>
<keyword evidence="4" id="KW-1185">Reference proteome</keyword>
<comment type="caution">
    <text evidence="3">The sequence shown here is derived from an EMBL/GenBank/DDBJ whole genome shotgun (WGS) entry which is preliminary data.</text>
</comment>
<feature type="compositionally biased region" description="Basic and acidic residues" evidence="1">
    <location>
        <begin position="11"/>
        <end position="21"/>
    </location>
</feature>
<dbReference type="PATRIC" id="fig|273677.3.peg.2162"/>
<keyword evidence="2" id="KW-1133">Transmembrane helix</keyword>
<dbReference type="AlphaFoldDB" id="A0A031FRP3"/>
<organism evidence="3 4">
    <name type="scientific">Microbacterium oleivorans</name>
    <dbReference type="NCBI Taxonomy" id="273677"/>
    <lineage>
        <taxon>Bacteria</taxon>
        <taxon>Bacillati</taxon>
        <taxon>Actinomycetota</taxon>
        <taxon>Actinomycetes</taxon>
        <taxon>Micrococcales</taxon>
        <taxon>Microbacteriaceae</taxon>
        <taxon>Microbacterium</taxon>
    </lineage>
</organism>
<keyword evidence="2" id="KW-0812">Transmembrane</keyword>
<keyword evidence="2" id="KW-0472">Membrane</keyword>
<dbReference type="RefSeq" id="WP_036312308.1">
    <property type="nucleotide sequence ID" value="NZ_JFYO01000006.1"/>
</dbReference>
<dbReference type="OrthoDB" id="4801970at2"/>
<dbReference type="Pfam" id="PF14030">
    <property type="entry name" value="DUF4245"/>
    <property type="match status" value="1"/>
</dbReference>
<proteinExistence type="predicted"/>
<reference evidence="3 4" key="1">
    <citation type="submission" date="2014-03" db="EMBL/GenBank/DDBJ databases">
        <title>Draft Genome Sequences of 13 Willow Endophytes.</title>
        <authorList>
            <person name="Gan H.Y."/>
            <person name="Gan H.M."/>
            <person name="Savka M.A."/>
            <person name="Hudson A.O."/>
        </authorList>
    </citation>
    <scope>NUCLEOTIDE SEQUENCE [LARGE SCALE GENOMIC DNA]</scope>
    <source>
        <strain evidence="3 4">RIT293</strain>
    </source>
</reference>
<sequence>MARPRVVAELGRPETPEETAARKAASSQRYRSSKTFRNLIAALIVCLGIMAVVYLGVPRGTPADIPEADVAGSAAEAESTAGHGVVVPKVPSDWRANSALVEGGEWRVVYAPPRGFVEVTQAFSAPDGWVSRQLGGYAPTETTTIAGIEWDVYDLPADVQKIDYALATTIGSDTVIIGLAESTERTAATTVAEGLGDQIRTLREEAR</sequence>
<accession>A0A031FRP3</accession>
<dbReference type="EMBL" id="JFYO01000006">
    <property type="protein sequence ID" value="EZP26977.1"/>
    <property type="molecule type" value="Genomic_DNA"/>
</dbReference>
<feature type="transmembrane region" description="Helical" evidence="2">
    <location>
        <begin position="39"/>
        <end position="57"/>
    </location>
</feature>
<dbReference type="InterPro" id="IPR025339">
    <property type="entry name" value="DUF4245"/>
</dbReference>
<protein>
    <submittedName>
        <fullName evidence="3">Amino acid transporter</fullName>
    </submittedName>
</protein>
<evidence type="ECO:0000256" key="2">
    <source>
        <dbReference type="SAM" id="Phobius"/>
    </source>
</evidence>
<evidence type="ECO:0000313" key="4">
    <source>
        <dbReference type="Proteomes" id="UP000024001"/>
    </source>
</evidence>
<gene>
    <name evidence="3" type="ORF">BW34_02181</name>
</gene>